<proteinExistence type="predicted"/>
<protein>
    <recommendedName>
        <fullName evidence="3">F-box domain-containing protein</fullName>
    </recommendedName>
</protein>
<dbReference type="Gene3D" id="3.80.10.10">
    <property type="entry name" value="Ribonuclease Inhibitor"/>
    <property type="match status" value="1"/>
</dbReference>
<gene>
    <name evidence="2" type="ORF">JR316_011377</name>
</gene>
<organism evidence="2">
    <name type="scientific">Psilocybe cubensis</name>
    <name type="common">Psychedelic mushroom</name>
    <name type="synonym">Stropharia cubensis</name>
    <dbReference type="NCBI Taxonomy" id="181762"/>
    <lineage>
        <taxon>Eukaryota</taxon>
        <taxon>Fungi</taxon>
        <taxon>Dikarya</taxon>
        <taxon>Basidiomycota</taxon>
        <taxon>Agaricomycotina</taxon>
        <taxon>Agaricomycetes</taxon>
        <taxon>Agaricomycetidae</taxon>
        <taxon>Agaricales</taxon>
        <taxon>Agaricineae</taxon>
        <taxon>Strophariaceae</taxon>
        <taxon>Psilocybe</taxon>
    </lineage>
</organism>
<reference evidence="2" key="1">
    <citation type="submission" date="2021-02" db="EMBL/GenBank/DDBJ databases">
        <title>Psilocybe cubensis genome.</title>
        <authorList>
            <person name="Mckernan K.J."/>
            <person name="Crawford S."/>
            <person name="Trippe A."/>
            <person name="Kane L.T."/>
            <person name="Mclaughlin S."/>
        </authorList>
    </citation>
    <scope>NUCLEOTIDE SEQUENCE [LARGE SCALE GENOMIC DNA]</scope>
    <source>
        <strain evidence="2">MGC-MH-2018</strain>
    </source>
</reference>
<name>A0A8H7XMJ3_PSICU</name>
<feature type="coiled-coil region" evidence="1">
    <location>
        <begin position="16"/>
        <end position="68"/>
    </location>
</feature>
<dbReference type="InterPro" id="IPR032675">
    <property type="entry name" value="LRR_dom_sf"/>
</dbReference>
<dbReference type="SUPFAM" id="SSF52047">
    <property type="entry name" value="RNI-like"/>
    <property type="match status" value="1"/>
</dbReference>
<sequence length="611" mass="67980">MPLVSDFPEPPTKETLEDARRALETIRTSMQELTTKIDVAEATLAQIVRESQYAINELQAQRSVLEKQVAKTMAYLSPIRRLPMELLREVFMWTYEDHPCSAWVLAAVSRSWRRLALKTPLIWSKIRLLTTQHSSADTIRLWIERSGDNVPLDIEIFLRVANTKHSPEATAIRTRRTSSPLTPISIPGWNISFPAQNSSPHFVVAHAPLPPTVGNVAIIMPPSPPPHLDGWGTSSAVEKTTNTISKASMHWGHIAFFYLVEQMHRWERFVFRFDKQFTSMGALKSINGDAPLLKEFEVSSTEAGFFAEWPWLPNVNASSSSVILPQLRSLTLQHTPFKWSSPMLRGLHKIHLRGLPTSHLPLDRVLHILSNNPQLKTVSLHFQGILPAILPLSVLVLPHVTSLTLGGHFLLTQLLESLTLPSLESLTLDIEPRDTVEDVISGLLTRSGRPPLQHLSLAYSAGPNSTTLYYGPSGLVVHWTALLSELIHLKTLNIGGTSLEILLTALGSPEDDPSQNQNPVWACPALEVLGLRSCHAHNEGVNKLVQMVEARNPHSGTAQVVGGVTPVRLSRLELHECTNLGEDVMHWLNTRIGEVICSDPTERTTLTHPYL</sequence>
<keyword evidence="1" id="KW-0175">Coiled coil</keyword>
<evidence type="ECO:0000256" key="1">
    <source>
        <dbReference type="SAM" id="Coils"/>
    </source>
</evidence>
<dbReference type="SUPFAM" id="SSF81383">
    <property type="entry name" value="F-box domain"/>
    <property type="match status" value="1"/>
</dbReference>
<accession>A0A8H7XMJ3</accession>
<dbReference type="EMBL" id="JAFIQS010000014">
    <property type="protein sequence ID" value="KAG5163597.1"/>
    <property type="molecule type" value="Genomic_DNA"/>
</dbReference>
<dbReference type="InterPro" id="IPR036047">
    <property type="entry name" value="F-box-like_dom_sf"/>
</dbReference>
<comment type="caution">
    <text evidence="2">The sequence shown here is derived from an EMBL/GenBank/DDBJ whole genome shotgun (WGS) entry which is preliminary data.</text>
</comment>
<evidence type="ECO:0000313" key="2">
    <source>
        <dbReference type="EMBL" id="KAG5163597.1"/>
    </source>
</evidence>
<dbReference type="AlphaFoldDB" id="A0A8H7XMJ3"/>
<evidence type="ECO:0008006" key="3">
    <source>
        <dbReference type="Google" id="ProtNLM"/>
    </source>
</evidence>